<organism evidence="2 3">
    <name type="scientific">Babesia ovis</name>
    <dbReference type="NCBI Taxonomy" id="5869"/>
    <lineage>
        <taxon>Eukaryota</taxon>
        <taxon>Sar</taxon>
        <taxon>Alveolata</taxon>
        <taxon>Apicomplexa</taxon>
        <taxon>Aconoidasida</taxon>
        <taxon>Piroplasmida</taxon>
        <taxon>Babesiidae</taxon>
        <taxon>Babesia</taxon>
    </lineage>
</organism>
<feature type="compositionally biased region" description="Polar residues" evidence="1">
    <location>
        <begin position="110"/>
        <end position="120"/>
    </location>
</feature>
<evidence type="ECO:0000313" key="2">
    <source>
        <dbReference type="EMBL" id="GFE53620.1"/>
    </source>
</evidence>
<reference evidence="2" key="1">
    <citation type="submission" date="2019-12" db="EMBL/GenBank/DDBJ databases">
        <title>Genome sequence of Babesia ovis.</title>
        <authorList>
            <person name="Yamagishi J."/>
            <person name="Sevinc F."/>
            <person name="Xuan X."/>
        </authorList>
    </citation>
    <scope>NUCLEOTIDE SEQUENCE</scope>
    <source>
        <strain evidence="2">Selcuk</strain>
    </source>
</reference>
<dbReference type="Proteomes" id="UP001057455">
    <property type="component" value="Unassembled WGS sequence"/>
</dbReference>
<accession>A0A9W5T924</accession>
<comment type="caution">
    <text evidence="2">The sequence shown here is derived from an EMBL/GenBank/DDBJ whole genome shotgun (WGS) entry which is preliminary data.</text>
</comment>
<keyword evidence="3" id="KW-1185">Reference proteome</keyword>
<evidence type="ECO:0000256" key="1">
    <source>
        <dbReference type="SAM" id="MobiDB-lite"/>
    </source>
</evidence>
<feature type="compositionally biased region" description="Polar residues" evidence="1">
    <location>
        <begin position="20"/>
        <end position="31"/>
    </location>
</feature>
<gene>
    <name evidence="2" type="ORF">BaOVIS_010240</name>
</gene>
<dbReference type="OrthoDB" id="361931at2759"/>
<feature type="compositionally biased region" description="Polar residues" evidence="1">
    <location>
        <begin position="61"/>
        <end position="70"/>
    </location>
</feature>
<feature type="region of interest" description="Disordered" evidence="1">
    <location>
        <begin position="1"/>
        <end position="48"/>
    </location>
</feature>
<name>A0A9W5T924_BABOV</name>
<sequence>MDPLAFLEKQCLSAKGENDPATSISDGSSGNADDGHSHTSEDAGTNTEKAVVVACYTYPSRESTLDNSEASRNKSSGNARSRSRSRDRETQSRTKYRSDQDSKSYGTDGRTLTDSTSQSKGVIHTVSAIDRMILRQEELLMRQSDKFLKDVKKQYNED</sequence>
<dbReference type="AlphaFoldDB" id="A0A9W5T924"/>
<feature type="region of interest" description="Disordered" evidence="1">
    <location>
        <begin position="61"/>
        <end position="120"/>
    </location>
</feature>
<dbReference type="EMBL" id="BLIY01000007">
    <property type="protein sequence ID" value="GFE53620.1"/>
    <property type="molecule type" value="Genomic_DNA"/>
</dbReference>
<feature type="compositionally biased region" description="Basic and acidic residues" evidence="1">
    <location>
        <begin position="84"/>
        <end position="102"/>
    </location>
</feature>
<proteinExistence type="predicted"/>
<protein>
    <submittedName>
        <fullName evidence="2">Uncharacterized protein</fullName>
    </submittedName>
</protein>
<evidence type="ECO:0000313" key="3">
    <source>
        <dbReference type="Proteomes" id="UP001057455"/>
    </source>
</evidence>